<organism evidence="2">
    <name type="scientific">Staphylococcus aureus</name>
    <dbReference type="NCBI Taxonomy" id="1280"/>
    <lineage>
        <taxon>Bacteria</taxon>
        <taxon>Bacillati</taxon>
        <taxon>Bacillota</taxon>
        <taxon>Bacilli</taxon>
        <taxon>Bacillales</taxon>
        <taxon>Staphylococcaceae</taxon>
        <taxon>Staphylococcus</taxon>
    </lineage>
</organism>
<evidence type="ECO:0008006" key="3">
    <source>
        <dbReference type="Google" id="ProtNLM"/>
    </source>
</evidence>
<accession>E2FYX0</accession>
<name>E2FYX0_STAAU</name>
<dbReference type="AlphaFoldDB" id="E2FYX0"/>
<dbReference type="EMBL" id="HM228919">
    <property type="protein sequence ID" value="ADN53651.1"/>
    <property type="molecule type" value="Genomic_DNA"/>
</dbReference>
<protein>
    <recommendedName>
        <fullName evidence="3">Pathogenicity island protein</fullName>
    </recommendedName>
</protein>
<proteinExistence type="predicted"/>
<evidence type="ECO:0000313" key="2">
    <source>
        <dbReference type="EMBL" id="ADN95148.1"/>
    </source>
</evidence>
<sequence>MLILNLLKCTSIRLKGERQDVLDHTNESVKRVFKYRDKQELLNKYHELLDKYFLHNISFYEEDKNNERIYGLVVHTKNKLGDEDYERV</sequence>
<evidence type="ECO:0000313" key="1">
    <source>
        <dbReference type="EMBL" id="ADN53651.1"/>
    </source>
</evidence>
<reference evidence="2" key="1">
    <citation type="journal article" date="2010" name="Mol. Microbiol.">
        <title>Adaptation of Staphylococcus aureus to ruminant and equine hosts involves SaPI-carried variants of von Willebrand factor-binding protein.</title>
        <authorList>
            <person name="Viana D."/>
            <person name="Blanco J."/>
            <person name="Tormo-Mas M.A."/>
            <person name="Selva L."/>
            <person name="Guinane C.M."/>
            <person name="Baselga R."/>
            <person name="Corpa J.M."/>
            <person name="Lasa I."/>
            <person name="Novick R.P."/>
            <person name="Fitzgerald J.R."/>
            <person name="Penades J.R."/>
        </authorList>
    </citation>
    <scope>NUCLEOTIDE SEQUENCE</scope>
    <source>
        <strain evidence="2">BA4</strain>
        <strain evidence="1">JP5338</strain>
    </source>
</reference>
<dbReference type="EMBL" id="HM211303">
    <property type="protein sequence ID" value="ADN95148.1"/>
    <property type="molecule type" value="Genomic_DNA"/>
</dbReference>